<reference evidence="3 4" key="1">
    <citation type="submission" date="2017-10" db="EMBL/GenBank/DDBJ databases">
        <title>Bacillus sp. nov., a halophilic bacterium isolated from a Keqin Lake.</title>
        <authorList>
            <person name="Wang H."/>
        </authorList>
    </citation>
    <scope>NUCLEOTIDE SEQUENCE [LARGE SCALE GENOMIC DNA]</scope>
    <source>
        <strain evidence="3 4">KCTC 13187</strain>
    </source>
</reference>
<name>A0A3A9KRE5_9BACI</name>
<organism evidence="3 4">
    <name type="scientific">Salipaludibacillus neizhouensis</name>
    <dbReference type="NCBI Taxonomy" id="885475"/>
    <lineage>
        <taxon>Bacteria</taxon>
        <taxon>Bacillati</taxon>
        <taxon>Bacillota</taxon>
        <taxon>Bacilli</taxon>
        <taxon>Bacillales</taxon>
        <taxon>Bacillaceae</taxon>
    </lineage>
</organism>
<accession>A0A3A9KRE5</accession>
<gene>
    <name evidence="3" type="ORF">CR203_12115</name>
</gene>
<keyword evidence="2" id="KW-1133">Transmembrane helix</keyword>
<proteinExistence type="predicted"/>
<protein>
    <submittedName>
        <fullName evidence="3">Uncharacterized protein</fullName>
    </submittedName>
</protein>
<dbReference type="InterPro" id="IPR043723">
    <property type="entry name" value="DUF5665"/>
</dbReference>
<dbReference type="RefSeq" id="WP_110937266.1">
    <property type="nucleotide sequence ID" value="NZ_KZ614146.1"/>
</dbReference>
<feature type="compositionally biased region" description="Basic and acidic residues" evidence="1">
    <location>
        <begin position="20"/>
        <end position="31"/>
    </location>
</feature>
<comment type="caution">
    <text evidence="3">The sequence shown here is derived from an EMBL/GenBank/DDBJ whole genome shotgun (WGS) entry which is preliminary data.</text>
</comment>
<evidence type="ECO:0000256" key="1">
    <source>
        <dbReference type="SAM" id="MobiDB-lite"/>
    </source>
</evidence>
<dbReference type="OrthoDB" id="1634137at2"/>
<evidence type="ECO:0000313" key="4">
    <source>
        <dbReference type="Proteomes" id="UP000281498"/>
    </source>
</evidence>
<dbReference type="EMBL" id="PDOE01000004">
    <property type="protein sequence ID" value="RKL67246.1"/>
    <property type="molecule type" value="Genomic_DNA"/>
</dbReference>
<evidence type="ECO:0000313" key="3">
    <source>
        <dbReference type="EMBL" id="RKL67246.1"/>
    </source>
</evidence>
<feature type="region of interest" description="Disordered" evidence="1">
    <location>
        <begin position="1"/>
        <end position="31"/>
    </location>
</feature>
<dbReference type="AlphaFoldDB" id="A0A3A9KRE5"/>
<dbReference type="Proteomes" id="UP000281498">
    <property type="component" value="Unassembled WGS sequence"/>
</dbReference>
<keyword evidence="2" id="KW-0812">Transmembrane</keyword>
<keyword evidence="2" id="KW-0472">Membrane</keyword>
<keyword evidence="4" id="KW-1185">Reference proteome</keyword>
<dbReference type="Pfam" id="PF18910">
    <property type="entry name" value="DUF5665"/>
    <property type="match status" value="1"/>
</dbReference>
<evidence type="ECO:0000256" key="2">
    <source>
        <dbReference type="SAM" id="Phobius"/>
    </source>
</evidence>
<feature type="transmembrane region" description="Helical" evidence="2">
    <location>
        <begin position="68"/>
        <end position="94"/>
    </location>
</feature>
<sequence length="119" mass="13565">MPLTTDQKNRKIPPKNRGGRNPEDEKKQDENERFEKLLYKFEDITTNGRLKDMAYHFTNKKEVIKVNLIAGVARGVGLTLGTAIFLGIFFLILANTVSLPLVGDYIASFLDMIESYRNQ</sequence>